<dbReference type="EMBL" id="MAUJ01000006">
    <property type="protein sequence ID" value="OCQ20315.1"/>
    <property type="molecule type" value="Genomic_DNA"/>
</dbReference>
<evidence type="ECO:0000313" key="2">
    <source>
        <dbReference type="Proteomes" id="UP000093366"/>
    </source>
</evidence>
<dbReference type="OrthoDB" id="9950788at2"/>
<protein>
    <submittedName>
        <fullName evidence="1">Uncharacterized protein</fullName>
    </submittedName>
</protein>
<comment type="caution">
    <text evidence="1">The sequence shown here is derived from an EMBL/GenBank/DDBJ whole genome shotgun (WGS) entry which is preliminary data.</text>
</comment>
<gene>
    <name evidence="1" type="ORF">A7985_18000</name>
</gene>
<dbReference type="RefSeq" id="WP_065791788.1">
    <property type="nucleotide sequence ID" value="NZ_JAGJED010000006.1"/>
</dbReference>
<dbReference type="AlphaFoldDB" id="A0A1C0TN34"/>
<evidence type="ECO:0000313" key="1">
    <source>
        <dbReference type="EMBL" id="OCQ20315.1"/>
    </source>
</evidence>
<reference evidence="2" key="1">
    <citation type="submission" date="2016-07" db="EMBL/GenBank/DDBJ databases">
        <authorList>
            <person name="Florea S."/>
            <person name="Webb J.S."/>
            <person name="Jaromczyk J."/>
            <person name="Schardl C.L."/>
        </authorList>
    </citation>
    <scope>NUCLEOTIDE SEQUENCE [LARGE SCALE GENOMIC DNA]</scope>
    <source>
        <strain evidence="2">IPB1</strain>
    </source>
</reference>
<organism evidence="1 2">
    <name type="scientific">Pseudoalteromonas luteoviolacea</name>
    <dbReference type="NCBI Taxonomy" id="43657"/>
    <lineage>
        <taxon>Bacteria</taxon>
        <taxon>Pseudomonadati</taxon>
        <taxon>Pseudomonadota</taxon>
        <taxon>Gammaproteobacteria</taxon>
        <taxon>Alteromonadales</taxon>
        <taxon>Pseudoalteromonadaceae</taxon>
        <taxon>Pseudoalteromonas</taxon>
    </lineage>
</organism>
<sequence>MLLKKTKFMQIFGSRNTSIIGNMVSSVGVENQKRNDQKKNFRGLSNCQIMMVEGGIAIGGGAEPPMAIQCQK</sequence>
<accession>A0A1C0TN34</accession>
<name>A0A1C0TN34_9GAMM</name>
<proteinExistence type="predicted"/>
<dbReference type="Proteomes" id="UP000093366">
    <property type="component" value="Unassembled WGS sequence"/>
</dbReference>